<feature type="domain" description="UBR-type" evidence="5">
    <location>
        <begin position="41"/>
        <end position="111"/>
    </location>
</feature>
<reference evidence="6 7" key="1">
    <citation type="submission" date="2018-04" db="EMBL/GenBank/DDBJ databases">
        <title>The genome of golden apple snail Pomacea canaliculata provides insight into stress tolerance and invasive adaptation.</title>
        <authorList>
            <person name="Liu C."/>
            <person name="Liu B."/>
            <person name="Ren Y."/>
            <person name="Zhang Y."/>
            <person name="Wang H."/>
            <person name="Li S."/>
            <person name="Jiang F."/>
            <person name="Yin L."/>
            <person name="Zhang G."/>
            <person name="Qian W."/>
            <person name="Fan W."/>
        </authorList>
    </citation>
    <scope>NUCLEOTIDE SEQUENCE [LARGE SCALE GENOMIC DNA]</scope>
    <source>
        <strain evidence="6">SZHN2017</strain>
        <tissue evidence="6">Muscle</tissue>
    </source>
</reference>
<evidence type="ECO:0000313" key="6">
    <source>
        <dbReference type="EMBL" id="PVD32361.1"/>
    </source>
</evidence>
<dbReference type="InterPro" id="IPR040204">
    <property type="entry name" value="UBR7"/>
</dbReference>
<dbReference type="PROSITE" id="PS51157">
    <property type="entry name" value="ZF_UBR"/>
    <property type="match status" value="1"/>
</dbReference>
<evidence type="ECO:0000256" key="4">
    <source>
        <dbReference type="PROSITE-ProRule" id="PRU00508"/>
    </source>
</evidence>
<dbReference type="PANTHER" id="PTHR13513">
    <property type="entry name" value="E3 UBIQUITIN-PROTEIN LIGASE UBR7"/>
    <property type="match status" value="1"/>
</dbReference>
<organism evidence="6 7">
    <name type="scientific">Pomacea canaliculata</name>
    <name type="common">Golden apple snail</name>
    <dbReference type="NCBI Taxonomy" id="400727"/>
    <lineage>
        <taxon>Eukaryota</taxon>
        <taxon>Metazoa</taxon>
        <taxon>Spiralia</taxon>
        <taxon>Lophotrochozoa</taxon>
        <taxon>Mollusca</taxon>
        <taxon>Gastropoda</taxon>
        <taxon>Caenogastropoda</taxon>
        <taxon>Architaenioglossa</taxon>
        <taxon>Ampullarioidea</taxon>
        <taxon>Ampullariidae</taxon>
        <taxon>Pomacea</taxon>
    </lineage>
</organism>
<keyword evidence="3" id="KW-0862">Zinc</keyword>
<dbReference type="CDD" id="cd19677">
    <property type="entry name" value="UBR-box_UBR7"/>
    <property type="match status" value="1"/>
</dbReference>
<evidence type="ECO:0000256" key="2">
    <source>
        <dbReference type="ARBA" id="ARBA00022771"/>
    </source>
</evidence>
<dbReference type="OrthoDB" id="10262564at2759"/>
<dbReference type="Proteomes" id="UP000245119">
    <property type="component" value="Linkage Group LG4"/>
</dbReference>
<protein>
    <recommendedName>
        <fullName evidence="5">UBR-type domain-containing protein</fullName>
    </recommendedName>
</protein>
<evidence type="ECO:0000256" key="1">
    <source>
        <dbReference type="ARBA" id="ARBA00022723"/>
    </source>
</evidence>
<dbReference type="STRING" id="400727.A0A2T7PG38"/>
<dbReference type="AlphaFoldDB" id="A0A2T7PG38"/>
<dbReference type="GO" id="GO:0008270">
    <property type="term" value="F:zinc ion binding"/>
    <property type="evidence" value="ECO:0007669"/>
    <property type="project" value="UniProtKB-KW"/>
</dbReference>
<dbReference type="PANTHER" id="PTHR13513:SF9">
    <property type="entry name" value="E3 UBIQUITIN-PROTEIN LIGASE UBR7-RELATED"/>
    <property type="match status" value="1"/>
</dbReference>
<dbReference type="SMART" id="SM00396">
    <property type="entry name" value="ZnF_UBR1"/>
    <property type="match status" value="1"/>
</dbReference>
<dbReference type="InterPro" id="IPR013083">
    <property type="entry name" value="Znf_RING/FYVE/PHD"/>
</dbReference>
<comment type="caution">
    <text evidence="6">The sequence shown here is derived from an EMBL/GenBank/DDBJ whole genome shotgun (WGS) entry which is preliminary data.</text>
</comment>
<dbReference type="SUPFAM" id="SSF57903">
    <property type="entry name" value="FYVE/PHD zinc finger"/>
    <property type="match status" value="1"/>
</dbReference>
<gene>
    <name evidence="6" type="ORF">C0Q70_07794</name>
</gene>
<evidence type="ECO:0000313" key="7">
    <source>
        <dbReference type="Proteomes" id="UP000245119"/>
    </source>
</evidence>
<keyword evidence="1" id="KW-0479">Metal-binding</keyword>
<keyword evidence="2" id="KW-0863">Zinc-finger</keyword>
<name>A0A2T7PG38_POMCA</name>
<dbReference type="EMBL" id="PZQS01000004">
    <property type="protein sequence ID" value="PVD32361.1"/>
    <property type="molecule type" value="Genomic_DNA"/>
</dbReference>
<dbReference type="GO" id="GO:0005737">
    <property type="term" value="C:cytoplasm"/>
    <property type="evidence" value="ECO:0007669"/>
    <property type="project" value="TreeGrafter"/>
</dbReference>
<proteinExistence type="predicted"/>
<dbReference type="InterPro" id="IPR011011">
    <property type="entry name" value="Znf_FYVE_PHD"/>
</dbReference>
<dbReference type="Gene3D" id="3.30.40.10">
    <property type="entry name" value="Zinc/RING finger domain, C3HC4 (zinc finger)"/>
    <property type="match status" value="1"/>
</dbReference>
<evidence type="ECO:0000256" key="3">
    <source>
        <dbReference type="ARBA" id="ARBA00022833"/>
    </source>
</evidence>
<dbReference type="InterPro" id="IPR003126">
    <property type="entry name" value="Znf_UBR"/>
</dbReference>
<keyword evidence="7" id="KW-1185">Reference proteome</keyword>
<dbReference type="CDD" id="cd15542">
    <property type="entry name" value="PHD_UBR7"/>
    <property type="match status" value="1"/>
</dbReference>
<sequence>MSAENPNIVDDDDSLSLVDVLNEQARLQADASAVLGDSDESNCTYAKGYIQRQALYACATCSSTEPAGICLACSYQCHEGHELYELYTKRFFRCDCGNSKFPESLCKLEKAKDPVNIQNKYSQNFRGVYCTCARPYPDPEDEIEDEMIQCVICEDWFHGRHLNATVPEDFHEMICTCCMDKHSFLWAYQVDSPSKSFTCKLFNICSLQNTVVHFGNGHWRTKLCRCAECKKLYEEEGVSFLLDPKDTVQAYEERGKMKTPCMSEIDLERRALSQMNRVQQVELLQGFMDLKTELQEFLKGFASSGRVVAEEDIRGFFSRMEAKRRERNFVPQYFCK</sequence>
<evidence type="ECO:0000259" key="5">
    <source>
        <dbReference type="PROSITE" id="PS51157"/>
    </source>
</evidence>
<feature type="zinc finger region" description="UBR-type" evidence="4">
    <location>
        <begin position="41"/>
        <end position="111"/>
    </location>
</feature>
<dbReference type="Pfam" id="PF02207">
    <property type="entry name" value="zf-UBR"/>
    <property type="match status" value="1"/>
</dbReference>
<dbReference type="InterPro" id="IPR047506">
    <property type="entry name" value="UBR7-like_UBR-box"/>
</dbReference>
<dbReference type="GO" id="GO:0061630">
    <property type="term" value="F:ubiquitin protein ligase activity"/>
    <property type="evidence" value="ECO:0007669"/>
    <property type="project" value="InterPro"/>
</dbReference>
<accession>A0A2T7PG38</accession>